<name>A0A0E1RWV9_COCIM</name>
<gene>
    <name evidence="2" type="ORF">CIMG_03935</name>
</gene>
<dbReference type="VEuPathDB" id="FungiDB:CIMG_03935"/>
<evidence type="ECO:0000313" key="2">
    <source>
        <dbReference type="EMBL" id="EAS32911.2"/>
    </source>
</evidence>
<proteinExistence type="predicted"/>
<dbReference type="KEGG" id="cim:CIMG_03935"/>
<protein>
    <submittedName>
        <fullName evidence="2">Uncharacterized protein</fullName>
    </submittedName>
</protein>
<reference evidence="3" key="2">
    <citation type="journal article" date="2010" name="Genome Res.">
        <title>Population genomic sequencing of Coccidioides fungi reveals recent hybridization and transposon control.</title>
        <authorList>
            <person name="Neafsey D.E."/>
            <person name="Barker B.M."/>
            <person name="Sharpton T.J."/>
            <person name="Stajich J.E."/>
            <person name="Park D.J."/>
            <person name="Whiston E."/>
            <person name="Hung C.-Y."/>
            <person name="McMahan C."/>
            <person name="White J."/>
            <person name="Sykes S."/>
            <person name="Heiman D."/>
            <person name="Young S."/>
            <person name="Zeng Q."/>
            <person name="Abouelleil A."/>
            <person name="Aftuck L."/>
            <person name="Bessette D."/>
            <person name="Brown A."/>
            <person name="FitzGerald M."/>
            <person name="Lui A."/>
            <person name="Macdonald J.P."/>
            <person name="Priest M."/>
            <person name="Orbach M.J."/>
            <person name="Galgiani J.N."/>
            <person name="Kirkland T.N."/>
            <person name="Cole G.T."/>
            <person name="Birren B.W."/>
            <person name="Henn M.R."/>
            <person name="Taylor J.W."/>
            <person name="Rounsley S.D."/>
        </authorList>
    </citation>
    <scope>GENOME REANNOTATION</scope>
    <source>
        <strain evidence="3">RS</strain>
    </source>
</reference>
<organism evidence="2 3">
    <name type="scientific">Coccidioides immitis (strain RS)</name>
    <name type="common">Valley fever fungus</name>
    <dbReference type="NCBI Taxonomy" id="246410"/>
    <lineage>
        <taxon>Eukaryota</taxon>
        <taxon>Fungi</taxon>
        <taxon>Dikarya</taxon>
        <taxon>Ascomycota</taxon>
        <taxon>Pezizomycotina</taxon>
        <taxon>Eurotiomycetes</taxon>
        <taxon>Eurotiomycetidae</taxon>
        <taxon>Onygenales</taxon>
        <taxon>Onygenaceae</taxon>
        <taxon>Coccidioides</taxon>
    </lineage>
</organism>
<evidence type="ECO:0000256" key="1">
    <source>
        <dbReference type="SAM" id="MobiDB-lite"/>
    </source>
</evidence>
<keyword evidence="3" id="KW-1185">Reference proteome</keyword>
<feature type="compositionally biased region" description="Basic and acidic residues" evidence="1">
    <location>
        <begin position="84"/>
        <end position="110"/>
    </location>
</feature>
<feature type="compositionally biased region" description="Polar residues" evidence="1">
    <location>
        <begin position="139"/>
        <end position="152"/>
    </location>
</feature>
<dbReference type="AlphaFoldDB" id="A0A0E1RWV9"/>
<evidence type="ECO:0000313" key="3">
    <source>
        <dbReference type="Proteomes" id="UP000001261"/>
    </source>
</evidence>
<sequence length="152" mass="17520">MRPVQGALGSRGKSGVPIPMKHAYVLHMGSQCTYRASRMHFSVCCIYKFFRHASCSAWMWWALHDLRHLRHESPAKTGWPSFLDKPRYREPDKRASEEERERNREIKPGERTYNWHPIATASCRMRDGNDVIGPPPPTTKLTVQGSLRDATT</sequence>
<dbReference type="EMBL" id="GG704916">
    <property type="protein sequence ID" value="EAS32911.2"/>
    <property type="molecule type" value="Genomic_DNA"/>
</dbReference>
<feature type="region of interest" description="Disordered" evidence="1">
    <location>
        <begin position="125"/>
        <end position="152"/>
    </location>
</feature>
<dbReference type="GeneID" id="4563099"/>
<accession>A0A0E1RWV9</accession>
<reference evidence="3" key="1">
    <citation type="journal article" date="2009" name="Genome Res.">
        <title>Comparative genomic analyses of the human fungal pathogens Coccidioides and their relatives.</title>
        <authorList>
            <person name="Sharpton T.J."/>
            <person name="Stajich J.E."/>
            <person name="Rounsley S.D."/>
            <person name="Gardner M.J."/>
            <person name="Wortman J.R."/>
            <person name="Jordar V.S."/>
            <person name="Maiti R."/>
            <person name="Kodira C.D."/>
            <person name="Neafsey D.E."/>
            <person name="Zeng Q."/>
            <person name="Hung C.-Y."/>
            <person name="McMahan C."/>
            <person name="Muszewska A."/>
            <person name="Grynberg M."/>
            <person name="Mandel M.A."/>
            <person name="Kellner E.M."/>
            <person name="Barker B.M."/>
            <person name="Galgiani J.N."/>
            <person name="Orbach M.J."/>
            <person name="Kirkland T.N."/>
            <person name="Cole G.T."/>
            <person name="Henn M.R."/>
            <person name="Birren B.W."/>
            <person name="Taylor J.W."/>
        </authorList>
    </citation>
    <scope>NUCLEOTIDE SEQUENCE [LARGE SCALE GENOMIC DNA]</scope>
    <source>
        <strain evidence="3">RS</strain>
    </source>
</reference>
<dbReference type="RefSeq" id="XP_001244494.2">
    <property type="nucleotide sequence ID" value="XM_001244493.2"/>
</dbReference>
<feature type="region of interest" description="Disordered" evidence="1">
    <location>
        <begin position="74"/>
        <end position="111"/>
    </location>
</feature>
<dbReference type="InParanoid" id="A0A0E1RWV9"/>
<dbReference type="Proteomes" id="UP000001261">
    <property type="component" value="Unassembled WGS sequence"/>
</dbReference>